<keyword evidence="5" id="KW-0315">Glutamine amidotransferase</keyword>
<dbReference type="PANTHER" id="PTHR42701">
    <property type="entry name" value="IMIDAZOLE GLYCEROL PHOSPHATE SYNTHASE SUBUNIT HISH"/>
    <property type="match status" value="1"/>
</dbReference>
<dbReference type="UniPathway" id="UPA00031">
    <property type="reaction ID" value="UER00010"/>
</dbReference>
<comment type="catalytic activity">
    <reaction evidence="9">
        <text>L-glutamine + H2O = L-glutamate + NH4(+)</text>
        <dbReference type="Rhea" id="RHEA:15889"/>
        <dbReference type="ChEBI" id="CHEBI:15377"/>
        <dbReference type="ChEBI" id="CHEBI:28938"/>
        <dbReference type="ChEBI" id="CHEBI:29985"/>
        <dbReference type="ChEBI" id="CHEBI:58359"/>
        <dbReference type="EC" id="3.5.1.2"/>
    </reaction>
</comment>
<dbReference type="CDD" id="cd01748">
    <property type="entry name" value="GATase1_IGP_Synthase"/>
    <property type="match status" value="1"/>
</dbReference>
<dbReference type="AlphaFoldDB" id="W1WFJ4"/>
<dbReference type="HAMAP" id="MF_00278">
    <property type="entry name" value="HisH"/>
    <property type="match status" value="1"/>
</dbReference>
<keyword evidence="4" id="KW-0378">Hydrolase</keyword>
<sequence length="203" mass="22816">MNIIVDYGLGNLGSVIRGFNRAGIETKLSRDLDEIKNADSLILPGVGAFGDAMNKLNQFELVEPIVDFAKTGKYMIGICLGMQIMYEQGTEYGTHKGLGIIEGSVDFLDIDLKVPHMGWNDLKFEKKDDPILKYIKEGDYVYYVHSYYANSSNKELVAYSEYGKKIPGLVRKDNVYGLQFHPEKSGQVGADILKAYKELIVKW</sequence>
<organism evidence="11">
    <name type="scientific">human gut metagenome</name>
    <dbReference type="NCBI Taxonomy" id="408170"/>
    <lineage>
        <taxon>unclassified sequences</taxon>
        <taxon>metagenomes</taxon>
        <taxon>organismal metagenomes</taxon>
    </lineage>
</organism>
<dbReference type="PIRSF" id="PIRSF000495">
    <property type="entry name" value="Amidotransf_hisH"/>
    <property type="match status" value="1"/>
</dbReference>
<dbReference type="GO" id="GO:0000107">
    <property type="term" value="F:imidazoleglycerol-phosphate synthase activity"/>
    <property type="evidence" value="ECO:0007669"/>
    <property type="project" value="TreeGrafter"/>
</dbReference>
<evidence type="ECO:0000256" key="5">
    <source>
        <dbReference type="ARBA" id="ARBA00022962"/>
    </source>
</evidence>
<evidence type="ECO:0000259" key="10">
    <source>
        <dbReference type="Pfam" id="PF00117"/>
    </source>
</evidence>
<name>W1WFJ4_9ZZZZ</name>
<dbReference type="InterPro" id="IPR017926">
    <property type="entry name" value="GATASE"/>
</dbReference>
<dbReference type="GO" id="GO:0004359">
    <property type="term" value="F:glutaminase activity"/>
    <property type="evidence" value="ECO:0007669"/>
    <property type="project" value="UniProtKB-EC"/>
</dbReference>
<evidence type="ECO:0000256" key="8">
    <source>
        <dbReference type="ARBA" id="ARBA00047838"/>
    </source>
</evidence>
<dbReference type="Gene3D" id="3.40.50.880">
    <property type="match status" value="1"/>
</dbReference>
<accession>W1WFJ4</accession>
<evidence type="ECO:0000313" key="11">
    <source>
        <dbReference type="EMBL" id="ETJ16977.1"/>
    </source>
</evidence>
<dbReference type="NCBIfam" id="TIGR01855">
    <property type="entry name" value="IMP_synth_hisH"/>
    <property type="match status" value="1"/>
</dbReference>
<dbReference type="SUPFAM" id="SSF52317">
    <property type="entry name" value="Class I glutamine amidotransferase-like"/>
    <property type="match status" value="1"/>
</dbReference>
<dbReference type="PROSITE" id="PS51273">
    <property type="entry name" value="GATASE_TYPE_1"/>
    <property type="match status" value="1"/>
</dbReference>
<keyword evidence="7" id="KW-0456">Lyase</keyword>
<dbReference type="PANTHER" id="PTHR42701:SF1">
    <property type="entry name" value="IMIDAZOLE GLYCEROL PHOSPHATE SYNTHASE SUBUNIT HISH"/>
    <property type="match status" value="1"/>
</dbReference>
<comment type="catalytic activity">
    <reaction evidence="8">
        <text>5-[(5-phospho-1-deoxy-D-ribulos-1-ylimino)methylamino]-1-(5-phospho-beta-D-ribosyl)imidazole-4-carboxamide + L-glutamine = D-erythro-1-(imidazol-4-yl)glycerol 3-phosphate + 5-amino-1-(5-phospho-beta-D-ribosyl)imidazole-4-carboxamide + L-glutamate + H(+)</text>
        <dbReference type="Rhea" id="RHEA:24793"/>
        <dbReference type="ChEBI" id="CHEBI:15378"/>
        <dbReference type="ChEBI" id="CHEBI:29985"/>
        <dbReference type="ChEBI" id="CHEBI:58278"/>
        <dbReference type="ChEBI" id="CHEBI:58359"/>
        <dbReference type="ChEBI" id="CHEBI:58475"/>
        <dbReference type="ChEBI" id="CHEBI:58525"/>
        <dbReference type="EC" id="4.3.2.10"/>
    </reaction>
</comment>
<comment type="caution">
    <text evidence="11">The sequence shown here is derived from an EMBL/GenBank/DDBJ whole genome shotgun (WGS) entry which is preliminary data.</text>
</comment>
<protein>
    <submittedName>
        <fullName evidence="11">Imidazole glycerol phosphate synthase subunit HisH</fullName>
    </submittedName>
</protein>
<evidence type="ECO:0000256" key="1">
    <source>
        <dbReference type="ARBA" id="ARBA00005091"/>
    </source>
</evidence>
<evidence type="ECO:0000256" key="3">
    <source>
        <dbReference type="ARBA" id="ARBA00022605"/>
    </source>
</evidence>
<dbReference type="GO" id="GO:0000105">
    <property type="term" value="P:L-histidine biosynthetic process"/>
    <property type="evidence" value="ECO:0007669"/>
    <property type="project" value="UniProtKB-UniPathway"/>
</dbReference>
<dbReference type="Pfam" id="PF00117">
    <property type="entry name" value="GATase"/>
    <property type="match status" value="1"/>
</dbReference>
<keyword evidence="6" id="KW-0368">Histidine biosynthesis</keyword>
<dbReference type="InterPro" id="IPR010139">
    <property type="entry name" value="Imidazole-glycPsynth_HisH"/>
</dbReference>
<dbReference type="InterPro" id="IPR029062">
    <property type="entry name" value="Class_I_gatase-like"/>
</dbReference>
<evidence type="ECO:0000256" key="7">
    <source>
        <dbReference type="ARBA" id="ARBA00023239"/>
    </source>
</evidence>
<comment type="pathway">
    <text evidence="1">Amino-acid biosynthesis; L-histidine biosynthesis; L-histidine from 5-phospho-alpha-D-ribose 1-diphosphate: step 5/9.</text>
</comment>
<comment type="subunit">
    <text evidence="2">Heterodimer of HisH and HisF.</text>
</comment>
<proteinExistence type="inferred from homology"/>
<dbReference type="GO" id="GO:0016829">
    <property type="term" value="F:lyase activity"/>
    <property type="evidence" value="ECO:0007669"/>
    <property type="project" value="UniProtKB-KW"/>
</dbReference>
<evidence type="ECO:0000256" key="4">
    <source>
        <dbReference type="ARBA" id="ARBA00022801"/>
    </source>
</evidence>
<keyword evidence="3" id="KW-0028">Amino-acid biosynthesis</keyword>
<feature type="domain" description="Glutamine amidotransferase" evidence="10">
    <location>
        <begin position="4"/>
        <end position="188"/>
    </location>
</feature>
<evidence type="ECO:0000256" key="6">
    <source>
        <dbReference type="ARBA" id="ARBA00023102"/>
    </source>
</evidence>
<gene>
    <name evidence="11" type="ORF">Q604_UNBc4C00021G0007</name>
</gene>
<dbReference type="EMBL" id="AZMM01018802">
    <property type="protein sequence ID" value="ETJ16977.1"/>
    <property type="molecule type" value="Genomic_DNA"/>
</dbReference>
<reference evidence="11" key="1">
    <citation type="submission" date="2013-12" db="EMBL/GenBank/DDBJ databases">
        <title>A Varibaculum cambriense genome reconstructed from a premature infant gut community with otherwise low bacterial novelty that shifts toward anaerobic metabolism during the third week of life.</title>
        <authorList>
            <person name="Brown C.T."/>
            <person name="Sharon I."/>
            <person name="Thomas B.C."/>
            <person name="Castelle C.J."/>
            <person name="Morowitz M.J."/>
            <person name="Banfield J.F."/>
        </authorList>
    </citation>
    <scope>NUCLEOTIDE SEQUENCE</scope>
</reference>
<evidence type="ECO:0000256" key="9">
    <source>
        <dbReference type="ARBA" id="ARBA00049534"/>
    </source>
</evidence>
<evidence type="ECO:0000256" key="2">
    <source>
        <dbReference type="ARBA" id="ARBA00011152"/>
    </source>
</evidence>